<evidence type="ECO:0000256" key="1">
    <source>
        <dbReference type="SAM" id="MobiDB-lite"/>
    </source>
</evidence>
<dbReference type="AlphaFoldDB" id="A0A839Q070"/>
<organism evidence="2 3">
    <name type="scientific">Terracoccus luteus</name>
    <dbReference type="NCBI Taxonomy" id="53356"/>
    <lineage>
        <taxon>Bacteria</taxon>
        <taxon>Bacillati</taxon>
        <taxon>Actinomycetota</taxon>
        <taxon>Actinomycetes</taxon>
        <taxon>Micrococcales</taxon>
        <taxon>Intrasporangiaceae</taxon>
        <taxon>Terracoccus</taxon>
    </lineage>
</organism>
<sequence length="122" mass="13151">MDPTTREQDGELMETHDDSYGTGAPVHPAFAAHFTDPLYDDPAGEFAPFGSDEGADLLAEWSDRPGDLREDSTLRRLLAEAFADPSDLDDVLGGMGGPPTTTPVTTWTRPPWSWEPASPCCG</sequence>
<comment type="caution">
    <text evidence="2">The sequence shown here is derived from an EMBL/GenBank/DDBJ whole genome shotgun (WGS) entry which is preliminary data.</text>
</comment>
<evidence type="ECO:0000313" key="3">
    <source>
        <dbReference type="Proteomes" id="UP000590811"/>
    </source>
</evidence>
<evidence type="ECO:0000313" key="2">
    <source>
        <dbReference type="EMBL" id="MBB2988354.1"/>
    </source>
</evidence>
<dbReference type="RefSeq" id="WP_184511329.1">
    <property type="nucleotide sequence ID" value="NZ_JACHVT010000010.1"/>
</dbReference>
<gene>
    <name evidence="2" type="ORF">FHW14_003548</name>
</gene>
<accession>A0A839Q070</accession>
<feature type="region of interest" description="Disordered" evidence="1">
    <location>
        <begin position="86"/>
        <end position="122"/>
    </location>
</feature>
<feature type="region of interest" description="Disordered" evidence="1">
    <location>
        <begin position="1"/>
        <end position="24"/>
    </location>
</feature>
<feature type="compositionally biased region" description="Basic and acidic residues" evidence="1">
    <location>
        <begin position="1"/>
        <end position="19"/>
    </location>
</feature>
<name>A0A839Q070_9MICO</name>
<proteinExistence type="predicted"/>
<dbReference type="EMBL" id="JACHVT010000010">
    <property type="protein sequence ID" value="MBB2988354.1"/>
    <property type="molecule type" value="Genomic_DNA"/>
</dbReference>
<feature type="compositionally biased region" description="Low complexity" evidence="1">
    <location>
        <begin position="98"/>
        <end position="111"/>
    </location>
</feature>
<protein>
    <submittedName>
        <fullName evidence="2">Uncharacterized protein</fullName>
    </submittedName>
</protein>
<reference evidence="2 3" key="1">
    <citation type="submission" date="2020-08" db="EMBL/GenBank/DDBJ databases">
        <title>Genomic Encyclopedia of Type Strains, Phase IV (KMG-V): Genome sequencing to study the core and pangenomes of soil and plant-associated prokaryotes.</title>
        <authorList>
            <person name="Whitman W."/>
        </authorList>
    </citation>
    <scope>NUCLEOTIDE SEQUENCE [LARGE SCALE GENOMIC DNA]</scope>
    <source>
        <strain evidence="2 3">B3ACCR2</strain>
    </source>
</reference>
<dbReference type="Proteomes" id="UP000590811">
    <property type="component" value="Unassembled WGS sequence"/>
</dbReference>